<keyword evidence="3" id="KW-1185">Reference proteome</keyword>
<dbReference type="EMBL" id="BGZK01001296">
    <property type="protein sequence ID" value="GBP76642.1"/>
    <property type="molecule type" value="Genomic_DNA"/>
</dbReference>
<reference evidence="2 3" key="1">
    <citation type="journal article" date="2019" name="Commun. Biol.">
        <title>The bagworm genome reveals a unique fibroin gene that provides high tensile strength.</title>
        <authorList>
            <person name="Kono N."/>
            <person name="Nakamura H."/>
            <person name="Ohtoshi R."/>
            <person name="Tomita M."/>
            <person name="Numata K."/>
            <person name="Arakawa K."/>
        </authorList>
    </citation>
    <scope>NUCLEOTIDE SEQUENCE [LARGE SCALE GENOMIC DNA]</scope>
</reference>
<comment type="caution">
    <text evidence="2">The sequence shown here is derived from an EMBL/GenBank/DDBJ whole genome shotgun (WGS) entry which is preliminary data.</text>
</comment>
<evidence type="ECO:0000313" key="2">
    <source>
        <dbReference type="EMBL" id="GBP76642.1"/>
    </source>
</evidence>
<feature type="compositionally biased region" description="Low complexity" evidence="1">
    <location>
        <begin position="1"/>
        <end position="17"/>
    </location>
</feature>
<sequence>MNAAFRLASAPARPPAAQGGRTRSRLNTIIPVSCRSLPKTSVIPNACAVPDLSLRLIRRGLYAFKGSRRRATGIALGVSLTQRIADMHPVSHAWQKLKD</sequence>
<accession>A0A4C1YP15</accession>
<dbReference type="Proteomes" id="UP000299102">
    <property type="component" value="Unassembled WGS sequence"/>
</dbReference>
<dbReference type="AlphaFoldDB" id="A0A4C1YP15"/>
<protein>
    <submittedName>
        <fullName evidence="2">Uncharacterized protein</fullName>
    </submittedName>
</protein>
<evidence type="ECO:0000313" key="3">
    <source>
        <dbReference type="Proteomes" id="UP000299102"/>
    </source>
</evidence>
<evidence type="ECO:0000256" key="1">
    <source>
        <dbReference type="SAM" id="MobiDB-lite"/>
    </source>
</evidence>
<proteinExistence type="predicted"/>
<name>A0A4C1YP15_EUMVA</name>
<organism evidence="2 3">
    <name type="scientific">Eumeta variegata</name>
    <name type="common">Bagworm moth</name>
    <name type="synonym">Eumeta japonica</name>
    <dbReference type="NCBI Taxonomy" id="151549"/>
    <lineage>
        <taxon>Eukaryota</taxon>
        <taxon>Metazoa</taxon>
        <taxon>Ecdysozoa</taxon>
        <taxon>Arthropoda</taxon>
        <taxon>Hexapoda</taxon>
        <taxon>Insecta</taxon>
        <taxon>Pterygota</taxon>
        <taxon>Neoptera</taxon>
        <taxon>Endopterygota</taxon>
        <taxon>Lepidoptera</taxon>
        <taxon>Glossata</taxon>
        <taxon>Ditrysia</taxon>
        <taxon>Tineoidea</taxon>
        <taxon>Psychidae</taxon>
        <taxon>Oiketicinae</taxon>
        <taxon>Eumeta</taxon>
    </lineage>
</organism>
<gene>
    <name evidence="2" type="ORF">EVAR_54603_1</name>
</gene>
<feature type="region of interest" description="Disordered" evidence="1">
    <location>
        <begin position="1"/>
        <end position="23"/>
    </location>
</feature>